<gene>
    <name evidence="1" type="ORF">EV199_5492</name>
</gene>
<organism evidence="1 2">
    <name type="scientific">Pseudobacter ginsenosidimutans</name>
    <dbReference type="NCBI Taxonomy" id="661488"/>
    <lineage>
        <taxon>Bacteria</taxon>
        <taxon>Pseudomonadati</taxon>
        <taxon>Bacteroidota</taxon>
        <taxon>Chitinophagia</taxon>
        <taxon>Chitinophagales</taxon>
        <taxon>Chitinophagaceae</taxon>
        <taxon>Pseudobacter</taxon>
    </lineage>
</organism>
<sequence>MRKALHDMEQAERFLHHQMDEEEKKAFAVRLLTEPDLHEQVTLQQYSYRLIRYQARQEKKKQLEKIHHTLMQDPQFKQILHQIFP</sequence>
<name>A0A4Q7MHD6_9BACT</name>
<reference evidence="1 2" key="1">
    <citation type="submission" date="2019-02" db="EMBL/GenBank/DDBJ databases">
        <title>Genomic Encyclopedia of Type Strains, Phase IV (KMG-IV): sequencing the most valuable type-strain genomes for metagenomic binning, comparative biology and taxonomic classification.</title>
        <authorList>
            <person name="Goeker M."/>
        </authorList>
    </citation>
    <scope>NUCLEOTIDE SEQUENCE [LARGE SCALE GENOMIC DNA]</scope>
    <source>
        <strain evidence="1 2">DSM 18116</strain>
    </source>
</reference>
<dbReference type="EMBL" id="SGXA01000004">
    <property type="protein sequence ID" value="RZS67107.1"/>
    <property type="molecule type" value="Genomic_DNA"/>
</dbReference>
<evidence type="ECO:0000313" key="1">
    <source>
        <dbReference type="EMBL" id="RZS67107.1"/>
    </source>
</evidence>
<evidence type="ECO:0000313" key="2">
    <source>
        <dbReference type="Proteomes" id="UP000293874"/>
    </source>
</evidence>
<comment type="caution">
    <text evidence="1">The sequence shown here is derived from an EMBL/GenBank/DDBJ whole genome shotgun (WGS) entry which is preliminary data.</text>
</comment>
<proteinExistence type="predicted"/>
<dbReference type="RefSeq" id="WP_130543983.1">
    <property type="nucleotide sequence ID" value="NZ_CP042431.1"/>
</dbReference>
<accession>A0A4Q7MHD6</accession>
<dbReference type="OrthoDB" id="1444051at2"/>
<keyword evidence="2" id="KW-1185">Reference proteome</keyword>
<dbReference type="Proteomes" id="UP000293874">
    <property type="component" value="Unassembled WGS sequence"/>
</dbReference>
<dbReference type="AlphaFoldDB" id="A0A4Q7MHD6"/>
<protein>
    <submittedName>
        <fullName evidence="1">Uncharacterized protein</fullName>
    </submittedName>
</protein>